<evidence type="ECO:0000313" key="2">
    <source>
        <dbReference type="Proteomes" id="UP000030645"/>
    </source>
</evidence>
<gene>
    <name evidence="1" type="ORF">L484_019024</name>
</gene>
<reference evidence="2" key="1">
    <citation type="submission" date="2013-01" db="EMBL/GenBank/DDBJ databases">
        <title>Draft Genome Sequence of a Mulberry Tree, Morus notabilis C.K. Schneid.</title>
        <authorList>
            <person name="He N."/>
            <person name="Zhao S."/>
        </authorList>
    </citation>
    <scope>NUCLEOTIDE SEQUENCE</scope>
</reference>
<name>W9R4P3_9ROSA</name>
<organism evidence="1 2">
    <name type="scientific">Morus notabilis</name>
    <dbReference type="NCBI Taxonomy" id="981085"/>
    <lineage>
        <taxon>Eukaryota</taxon>
        <taxon>Viridiplantae</taxon>
        <taxon>Streptophyta</taxon>
        <taxon>Embryophyta</taxon>
        <taxon>Tracheophyta</taxon>
        <taxon>Spermatophyta</taxon>
        <taxon>Magnoliopsida</taxon>
        <taxon>eudicotyledons</taxon>
        <taxon>Gunneridae</taxon>
        <taxon>Pentapetalae</taxon>
        <taxon>rosids</taxon>
        <taxon>fabids</taxon>
        <taxon>Rosales</taxon>
        <taxon>Moraceae</taxon>
        <taxon>Moreae</taxon>
        <taxon>Morus</taxon>
    </lineage>
</organism>
<dbReference type="eggNOG" id="KOG0959">
    <property type="taxonomic scope" value="Eukaryota"/>
</dbReference>
<proteinExistence type="predicted"/>
<protein>
    <submittedName>
        <fullName evidence="1">Uncharacterized protein</fullName>
    </submittedName>
</protein>
<dbReference type="Proteomes" id="UP000030645">
    <property type="component" value="Unassembled WGS sequence"/>
</dbReference>
<evidence type="ECO:0000313" key="1">
    <source>
        <dbReference type="EMBL" id="EXB54465.1"/>
    </source>
</evidence>
<accession>W9R4P3</accession>
<sequence length="142" mass="16234">MISVSQLQELWLERQPSFIPLTNSNPDVKKLHDKRTNIIHHRLSNGISIIYKDISCLGDLASLYKAVTMEDIYLAYDHLKISDDSIYSCIGNSKIQILVSAVIKGLFVTIATHPRVVLSFFVRKPNDEVRKIKTMEKFTKSK</sequence>
<keyword evidence="2" id="KW-1185">Reference proteome</keyword>
<dbReference type="EMBL" id="KE344182">
    <property type="protein sequence ID" value="EXB54465.1"/>
    <property type="molecule type" value="Genomic_DNA"/>
</dbReference>
<dbReference type="AlphaFoldDB" id="W9R4P3"/>
<dbReference type="STRING" id="981085.W9R4P3"/>